<evidence type="ECO:0000313" key="3">
    <source>
        <dbReference type="Proteomes" id="UP000027442"/>
    </source>
</evidence>
<feature type="domain" description="Glycosyltransferase 2-like" evidence="1">
    <location>
        <begin position="4"/>
        <end position="125"/>
    </location>
</feature>
<name>A0A069QJQ0_HOYLO</name>
<proteinExistence type="predicted"/>
<dbReference type="PANTHER" id="PTHR22916:SF3">
    <property type="entry name" value="UDP-GLCNAC:BETAGAL BETA-1,3-N-ACETYLGLUCOSAMINYLTRANSFERASE-LIKE PROTEIN 1"/>
    <property type="match status" value="1"/>
</dbReference>
<dbReference type="Proteomes" id="UP000027442">
    <property type="component" value="Unassembled WGS sequence"/>
</dbReference>
<comment type="caution">
    <text evidence="2">The sequence shown here is derived from an EMBL/GenBank/DDBJ whole genome shotgun (WGS) entry which is preliminary data.</text>
</comment>
<gene>
    <name evidence="2" type="ORF">HMPREF1991_00849</name>
</gene>
<dbReference type="RefSeq" id="WP_018966157.1">
    <property type="nucleotide sequence ID" value="NZ_KB899210.1"/>
</dbReference>
<sequence length="251" mass="28981">MKVTVITVAFNSAATIADCMQSVLDQTYSDIEYIVVDGQSNDNTIDLIREFEPKFTNRLRWVSEKDNGIYDAMNKGLRMATGDVVGILNSDDFFTTTDVVEKVAQAFSDSMLDAVYGDVHFVREPDLTHSVRHYSSAGFRPWWLRFGLMPAHPSFYARKEIFQKAGLYKTDYKIGGDFEMMVRLFKRFNIRAKYLNIDFVTMRTGGASTKNMGSRLTLLREDTRACRENGIYTHPLFICLKYFYKVLEFRF</sequence>
<protein>
    <submittedName>
        <fullName evidence="2">Glycosyltransferase, group 2 family protein</fullName>
    </submittedName>
</protein>
<dbReference type="eggNOG" id="COG1215">
    <property type="taxonomic scope" value="Bacteria"/>
</dbReference>
<keyword evidence="3" id="KW-1185">Reference proteome</keyword>
<keyword evidence="2" id="KW-0808">Transferase</keyword>
<dbReference type="PATRIC" id="fig|1122985.7.peg.879"/>
<accession>A0A069QJQ0</accession>
<dbReference type="Pfam" id="PF00535">
    <property type="entry name" value="Glycos_transf_2"/>
    <property type="match status" value="1"/>
</dbReference>
<dbReference type="InterPro" id="IPR029044">
    <property type="entry name" value="Nucleotide-diphossugar_trans"/>
</dbReference>
<reference evidence="2 3" key="1">
    <citation type="submission" date="2013-08" db="EMBL/GenBank/DDBJ databases">
        <authorList>
            <person name="Weinstock G."/>
            <person name="Sodergren E."/>
            <person name="Wylie T."/>
            <person name="Fulton L."/>
            <person name="Fulton R."/>
            <person name="Fronick C."/>
            <person name="O'Laughlin M."/>
            <person name="Godfrey J."/>
            <person name="Miner T."/>
            <person name="Herter B."/>
            <person name="Appelbaum E."/>
            <person name="Cordes M."/>
            <person name="Lek S."/>
            <person name="Wollam A."/>
            <person name="Pepin K.H."/>
            <person name="Palsikar V.B."/>
            <person name="Mitreva M."/>
            <person name="Wilson R.K."/>
        </authorList>
    </citation>
    <scope>NUCLEOTIDE SEQUENCE [LARGE SCALE GENOMIC DNA]</scope>
    <source>
        <strain evidence="2 3">ATCC 15930</strain>
    </source>
</reference>
<dbReference type="GO" id="GO:0016758">
    <property type="term" value="F:hexosyltransferase activity"/>
    <property type="evidence" value="ECO:0007669"/>
    <property type="project" value="UniProtKB-ARBA"/>
</dbReference>
<evidence type="ECO:0000313" key="2">
    <source>
        <dbReference type="EMBL" id="KDR53068.1"/>
    </source>
</evidence>
<dbReference type="Gene3D" id="3.90.550.10">
    <property type="entry name" value="Spore Coat Polysaccharide Biosynthesis Protein SpsA, Chain A"/>
    <property type="match status" value="1"/>
</dbReference>
<dbReference type="CDD" id="cd06433">
    <property type="entry name" value="GT_2_WfgS_like"/>
    <property type="match status" value="1"/>
</dbReference>
<dbReference type="InterPro" id="IPR001173">
    <property type="entry name" value="Glyco_trans_2-like"/>
</dbReference>
<evidence type="ECO:0000259" key="1">
    <source>
        <dbReference type="Pfam" id="PF00535"/>
    </source>
</evidence>
<dbReference type="PANTHER" id="PTHR22916">
    <property type="entry name" value="GLYCOSYLTRANSFERASE"/>
    <property type="match status" value="1"/>
</dbReference>
<dbReference type="AlphaFoldDB" id="A0A069QJQ0"/>
<dbReference type="HOGENOM" id="CLU_025996_21_1_10"/>
<dbReference type="SUPFAM" id="SSF53448">
    <property type="entry name" value="Nucleotide-diphospho-sugar transferases"/>
    <property type="match status" value="1"/>
</dbReference>
<dbReference type="EMBL" id="JNGW01000031">
    <property type="protein sequence ID" value="KDR53068.1"/>
    <property type="molecule type" value="Genomic_DNA"/>
</dbReference>
<organism evidence="2 3">
    <name type="scientific">Hoylesella loescheii DSM 19665 = JCM 12249 = ATCC 15930</name>
    <dbReference type="NCBI Taxonomy" id="1122985"/>
    <lineage>
        <taxon>Bacteria</taxon>
        <taxon>Pseudomonadati</taxon>
        <taxon>Bacteroidota</taxon>
        <taxon>Bacteroidia</taxon>
        <taxon>Bacteroidales</taxon>
        <taxon>Prevotellaceae</taxon>
        <taxon>Hoylesella</taxon>
    </lineage>
</organism>